<comment type="caution">
    <text evidence="1">The sequence shown here is derived from an EMBL/GenBank/DDBJ whole genome shotgun (WGS) entry which is preliminary data.</text>
</comment>
<dbReference type="OrthoDB" id="247006at2759"/>
<name>A0A024FUV7_9STRA</name>
<dbReference type="Proteomes" id="UP000053237">
    <property type="component" value="Unassembled WGS sequence"/>
</dbReference>
<accession>A0A024FUV7</accession>
<dbReference type="Gene3D" id="1.25.10.10">
    <property type="entry name" value="Leucine-rich Repeat Variant"/>
    <property type="match status" value="1"/>
</dbReference>
<dbReference type="PANTHER" id="PTHR21356">
    <property type="entry name" value="ARMADILLO REPEAT CONTAINING 2"/>
    <property type="match status" value="1"/>
</dbReference>
<dbReference type="InParanoid" id="A0A024FUV7"/>
<organism evidence="1 2">
    <name type="scientific">Albugo candida</name>
    <dbReference type="NCBI Taxonomy" id="65357"/>
    <lineage>
        <taxon>Eukaryota</taxon>
        <taxon>Sar</taxon>
        <taxon>Stramenopiles</taxon>
        <taxon>Oomycota</taxon>
        <taxon>Peronosporomycetes</taxon>
        <taxon>Albuginales</taxon>
        <taxon>Albuginaceae</taxon>
        <taxon>Albugo</taxon>
    </lineage>
</organism>
<sequence length="740" mass="82547">MYFPARPRSEQPQLLTLSKTTQNVDADKRVNNEASSPSPLHMHLSALFDQLTLLDDSAIEAESQSAHLSELRKVASEFAQASLLELKAQKSEYDKANVQRLRFKACDSMLSLVLPKYTDSIEALMAAFPTIIELCTRVEDEALVSDNSSNFSDLKDERESDVTSVAKALFTLSKDASNDRFFTVQYVESILSVTDFLSDRLGQNRKPKVSLKALLYAFGTLKNVANTDGKMQDILATSGAIGTFARTLLWSNAFAWENATLQLQVVHCLIQTTSLLRTLQKKRHLRQFDQAQVSQRLCDVAACCVDQIELLCNIFRILSNLTLHEPSRAQINGKAAENISMFLEMLRHCMRQQGSPDQDSNDLQLIHVTIVRIVVVLGNLSAGNDRNREIIYFDCDGRDVFFGFLETLLQQSIDSLTSESKLSSEEMIVHETMTENLDLLIRLVRLIANVAINSSVSEQITNDKRIVALIECLQAIQLAAGTSRYGEEIFCQQLDELMLNIVSCLTNLSYHSCSRRSYLEAPEGEQDWIYASRLRVTLLLGRTLENMNEEAVMEAVRAFGNLTRWEDVVAAIASNGILRHITQLLHSSNLGIVHAACGVLMNAALCPNARLQLIDASCDSSGCLEACEAVLLEKSQKLDEYADLIANVSKTLFNLLCVPFYSEEDSPHNDANTKAEFHEAVNAYLTSNSGETLTKAIQRLTQADSYMNDSTRSVVEPIVSQLNTKLNELSWKRKQGPKLS</sequence>
<dbReference type="InterPro" id="IPR011989">
    <property type="entry name" value="ARM-like"/>
</dbReference>
<dbReference type="AlphaFoldDB" id="A0A024FUV7"/>
<proteinExistence type="predicted"/>
<dbReference type="InterPro" id="IPR038905">
    <property type="entry name" value="ARMC2"/>
</dbReference>
<dbReference type="GO" id="GO:0044782">
    <property type="term" value="P:cilium organization"/>
    <property type="evidence" value="ECO:0007669"/>
    <property type="project" value="TreeGrafter"/>
</dbReference>
<evidence type="ECO:0000313" key="2">
    <source>
        <dbReference type="Proteomes" id="UP000053237"/>
    </source>
</evidence>
<protein>
    <submittedName>
        <fullName evidence="1">Uncharacterized protein</fullName>
    </submittedName>
</protein>
<dbReference type="STRING" id="65357.A0A024FUV7"/>
<keyword evidence="2" id="KW-1185">Reference proteome</keyword>
<dbReference type="PANTHER" id="PTHR21356:SF1">
    <property type="entry name" value="ARMADILLO REPEAT-CONTAINING PROTEIN 2"/>
    <property type="match status" value="1"/>
</dbReference>
<dbReference type="InterPro" id="IPR016024">
    <property type="entry name" value="ARM-type_fold"/>
</dbReference>
<gene>
    <name evidence="1" type="ORF">BN9_098000</name>
</gene>
<reference evidence="1 2" key="1">
    <citation type="submission" date="2012-05" db="EMBL/GenBank/DDBJ databases">
        <title>Recombination and specialization in a pathogen metapopulation.</title>
        <authorList>
            <person name="Gardiner A."/>
            <person name="Kemen E."/>
            <person name="Schultz-Larsen T."/>
            <person name="MacLean D."/>
            <person name="Van Oosterhout C."/>
            <person name="Jones J.D.G."/>
        </authorList>
    </citation>
    <scope>NUCLEOTIDE SEQUENCE [LARGE SCALE GENOMIC DNA]</scope>
    <source>
        <strain evidence="1 2">Ac Nc2</strain>
    </source>
</reference>
<dbReference type="SUPFAM" id="SSF48371">
    <property type="entry name" value="ARM repeat"/>
    <property type="match status" value="1"/>
</dbReference>
<dbReference type="EMBL" id="CAIX01000239">
    <property type="protein sequence ID" value="CCI10424.1"/>
    <property type="molecule type" value="Genomic_DNA"/>
</dbReference>
<evidence type="ECO:0000313" key="1">
    <source>
        <dbReference type="EMBL" id="CCI10424.1"/>
    </source>
</evidence>